<evidence type="ECO:0000313" key="3">
    <source>
        <dbReference type="Proteomes" id="UP000515847"/>
    </source>
</evidence>
<sequence>MDIKNICRLLKNKKGGTNSIEFIIYFTIIVFIMFAGVDYYVTQVRYNIVERIKDQALDRMRIEGWLSEPVKDQIITKLQGMGYRDIQITGTVEGEVSQPVLRNVQDPGNSVIRLVISCKPRETPFLFGRLLGARDQGEFVIRVGGEVLSERPL</sequence>
<proteinExistence type="predicted"/>
<dbReference type="Proteomes" id="UP000515847">
    <property type="component" value="Chromosome"/>
</dbReference>
<gene>
    <name evidence="2" type="ORF">BR63_03160</name>
</gene>
<feature type="transmembrane region" description="Helical" evidence="1">
    <location>
        <begin position="22"/>
        <end position="41"/>
    </location>
</feature>
<keyword evidence="3" id="KW-1185">Reference proteome</keyword>
<keyword evidence="1" id="KW-1133">Transmembrane helix</keyword>
<dbReference type="AlphaFoldDB" id="A0A7G6DZZ5"/>
<organism evidence="2 3">
    <name type="scientific">Thermanaerosceptrum fracticalcis</name>
    <dbReference type="NCBI Taxonomy" id="1712410"/>
    <lineage>
        <taxon>Bacteria</taxon>
        <taxon>Bacillati</taxon>
        <taxon>Bacillota</taxon>
        <taxon>Clostridia</taxon>
        <taxon>Eubacteriales</taxon>
        <taxon>Peptococcaceae</taxon>
        <taxon>Thermanaerosceptrum</taxon>
    </lineage>
</organism>
<dbReference type="RefSeq" id="WP_034425995.1">
    <property type="nucleotide sequence ID" value="NZ_CP045798.1"/>
</dbReference>
<keyword evidence="1" id="KW-0812">Transmembrane</keyword>
<dbReference type="KEGG" id="tfr:BR63_03160"/>
<protein>
    <recommendedName>
        <fullName evidence="4">Pilus assembly protein</fullName>
    </recommendedName>
</protein>
<evidence type="ECO:0000313" key="2">
    <source>
        <dbReference type="EMBL" id="QNB45399.1"/>
    </source>
</evidence>
<reference evidence="2 3" key="1">
    <citation type="journal article" date="2019" name="Front. Microbiol.">
        <title>Thermoanaerosceptrum fracticalcis gen. nov. sp. nov., a Novel Fumarate-Fermenting Microorganism From a Deep Fractured Carbonate Aquifer of the US Great Basin.</title>
        <authorList>
            <person name="Hamilton-Brehm S.D."/>
            <person name="Stewart L.E."/>
            <person name="Zavarin M."/>
            <person name="Caldwell M."/>
            <person name="Lawson P.A."/>
            <person name="Onstott T.C."/>
            <person name="Grzymski J."/>
            <person name="Neveux I."/>
            <person name="Lollar B.S."/>
            <person name="Russell C.E."/>
            <person name="Moser D.P."/>
        </authorList>
    </citation>
    <scope>NUCLEOTIDE SEQUENCE [LARGE SCALE GENOMIC DNA]</scope>
    <source>
        <strain evidence="2 3">DRI-13</strain>
    </source>
</reference>
<keyword evidence="1" id="KW-0472">Membrane</keyword>
<dbReference type="EMBL" id="CP045798">
    <property type="protein sequence ID" value="QNB45399.1"/>
    <property type="molecule type" value="Genomic_DNA"/>
</dbReference>
<evidence type="ECO:0000256" key="1">
    <source>
        <dbReference type="SAM" id="Phobius"/>
    </source>
</evidence>
<name>A0A7G6DZZ5_THEFR</name>
<evidence type="ECO:0008006" key="4">
    <source>
        <dbReference type="Google" id="ProtNLM"/>
    </source>
</evidence>
<accession>A0A7G6DZZ5</accession>